<organism evidence="3 4">
    <name type="scientific">Mycena albidolilacea</name>
    <dbReference type="NCBI Taxonomy" id="1033008"/>
    <lineage>
        <taxon>Eukaryota</taxon>
        <taxon>Fungi</taxon>
        <taxon>Dikarya</taxon>
        <taxon>Basidiomycota</taxon>
        <taxon>Agaricomycotina</taxon>
        <taxon>Agaricomycetes</taxon>
        <taxon>Agaricomycetidae</taxon>
        <taxon>Agaricales</taxon>
        <taxon>Marasmiineae</taxon>
        <taxon>Mycenaceae</taxon>
        <taxon>Mycena</taxon>
    </lineage>
</organism>
<keyword evidence="4" id="KW-1185">Reference proteome</keyword>
<protein>
    <recommendedName>
        <fullName evidence="2">DUF6535 domain-containing protein</fullName>
    </recommendedName>
</protein>
<keyword evidence="1" id="KW-1133">Transmembrane helix</keyword>
<dbReference type="EMBL" id="JARIHO010000038">
    <property type="protein sequence ID" value="KAJ7328965.1"/>
    <property type="molecule type" value="Genomic_DNA"/>
</dbReference>
<dbReference type="Proteomes" id="UP001218218">
    <property type="component" value="Unassembled WGS sequence"/>
</dbReference>
<dbReference type="InterPro" id="IPR045338">
    <property type="entry name" value="DUF6535"/>
</dbReference>
<feature type="transmembrane region" description="Helical" evidence="1">
    <location>
        <begin position="82"/>
        <end position="103"/>
    </location>
</feature>
<feature type="transmembrane region" description="Helical" evidence="1">
    <location>
        <begin position="181"/>
        <end position="202"/>
    </location>
</feature>
<name>A0AAD7EJ21_9AGAR</name>
<feature type="domain" description="DUF6535" evidence="2">
    <location>
        <begin position="60"/>
        <end position="106"/>
    </location>
</feature>
<feature type="transmembrane region" description="Helical" evidence="1">
    <location>
        <begin position="245"/>
        <end position="264"/>
    </location>
</feature>
<keyword evidence="1" id="KW-0472">Membrane</keyword>
<feature type="transmembrane region" description="Helical" evidence="1">
    <location>
        <begin position="115"/>
        <end position="139"/>
    </location>
</feature>
<evidence type="ECO:0000313" key="3">
    <source>
        <dbReference type="EMBL" id="KAJ7328965.1"/>
    </source>
</evidence>
<feature type="transmembrane region" description="Helical" evidence="1">
    <location>
        <begin position="276"/>
        <end position="296"/>
    </location>
</feature>
<evidence type="ECO:0000259" key="2">
    <source>
        <dbReference type="Pfam" id="PF20153"/>
    </source>
</evidence>
<dbReference type="AlphaFoldDB" id="A0AAD7EJ21"/>
<sequence length="578" mass="64931">MTRQASSLKDKPHLTLTLQTLNVGFTQLVEQNKEQSEKLQRAVEALKPTVVATDSKSTFWNAYKTIADEYDKELLQKWGTDLNTSLIFAGLFSAVTSAFIILIQPGIQLHGTPAIVIVAQSILYISLGSTLLAALLAVLGKQWLMYYSAAGERGSNETRGLERQRKLDGLRKWKFDEIMQIFPLLLQFGLLLFAVALSVYLWTIHLSIAIIVFGMTSVGFLAYIALLLSTVVFPDSPFHSPLAPLIAQIIFVAHLVSKQAWIKLEPICVWVLTRPLFFLSLLYLACWAIFELFMMLKPIFNQVLSACIDYFHRSRDLLPYFSESLALGNTGNWNDLTPLFDPALLQPSPEMSAVAWILETSTELQAVTAAAEMVVGVQWSIKTDIRPQLTRLRDSLLMCFEFGYSALYTNTITLYSLREGMSLQALHIGRAYCTLRCVYRSMNLDNDLEPQFKLEWDSFGRVSDNFSPELANTIQILAGIPDISYDSKAPLATKWPLYVIPSLYPIPSLYYQTPGSKLKALEYFLNQFKTISDLDPSSFTSYLFCVISFLSPIYAGDIVLIDKSSNCLNISSKHSIPV</sequence>
<feature type="domain" description="DUF6535" evidence="2">
    <location>
        <begin position="114"/>
        <end position="203"/>
    </location>
</feature>
<comment type="caution">
    <text evidence="3">The sequence shown here is derived from an EMBL/GenBank/DDBJ whole genome shotgun (WGS) entry which is preliminary data.</text>
</comment>
<keyword evidence="1" id="KW-0812">Transmembrane</keyword>
<proteinExistence type="predicted"/>
<evidence type="ECO:0000313" key="4">
    <source>
        <dbReference type="Proteomes" id="UP001218218"/>
    </source>
</evidence>
<dbReference type="Pfam" id="PF20153">
    <property type="entry name" value="DUF6535"/>
    <property type="match status" value="2"/>
</dbReference>
<gene>
    <name evidence="3" type="ORF">DFH08DRAFT_318095</name>
</gene>
<reference evidence="3" key="1">
    <citation type="submission" date="2023-03" db="EMBL/GenBank/DDBJ databases">
        <title>Massive genome expansion in bonnet fungi (Mycena s.s.) driven by repeated elements and novel gene families across ecological guilds.</title>
        <authorList>
            <consortium name="Lawrence Berkeley National Laboratory"/>
            <person name="Harder C.B."/>
            <person name="Miyauchi S."/>
            <person name="Viragh M."/>
            <person name="Kuo A."/>
            <person name="Thoen E."/>
            <person name="Andreopoulos B."/>
            <person name="Lu D."/>
            <person name="Skrede I."/>
            <person name="Drula E."/>
            <person name="Henrissat B."/>
            <person name="Morin E."/>
            <person name="Kohler A."/>
            <person name="Barry K."/>
            <person name="LaButti K."/>
            <person name="Morin E."/>
            <person name="Salamov A."/>
            <person name="Lipzen A."/>
            <person name="Mereny Z."/>
            <person name="Hegedus B."/>
            <person name="Baldrian P."/>
            <person name="Stursova M."/>
            <person name="Weitz H."/>
            <person name="Taylor A."/>
            <person name="Grigoriev I.V."/>
            <person name="Nagy L.G."/>
            <person name="Martin F."/>
            <person name="Kauserud H."/>
        </authorList>
    </citation>
    <scope>NUCLEOTIDE SEQUENCE</scope>
    <source>
        <strain evidence="3">CBHHK002</strain>
    </source>
</reference>
<accession>A0AAD7EJ21</accession>
<feature type="transmembrane region" description="Helical" evidence="1">
    <location>
        <begin position="208"/>
        <end position="233"/>
    </location>
</feature>
<evidence type="ECO:0000256" key="1">
    <source>
        <dbReference type="SAM" id="Phobius"/>
    </source>
</evidence>